<keyword evidence="5" id="KW-0472">Membrane</keyword>
<dbReference type="AlphaFoldDB" id="A0A1D6GSW1"/>
<dbReference type="PRINTS" id="PR00447">
    <property type="entry name" value="NATRESASSCMP"/>
</dbReference>
<comment type="similarity">
    <text evidence="2">Belongs to the NRAMP (TC 2.A.55) family.</text>
</comment>
<proteinExistence type="inferred from homology"/>
<name>A0A1D6GSW1_MAIZE</name>
<evidence type="ECO:0000256" key="4">
    <source>
        <dbReference type="ARBA" id="ARBA00022989"/>
    </source>
</evidence>
<dbReference type="GO" id="GO:0046873">
    <property type="term" value="F:metal ion transmembrane transporter activity"/>
    <property type="evidence" value="ECO:0007669"/>
    <property type="project" value="InterPro"/>
</dbReference>
<evidence type="ECO:0000256" key="5">
    <source>
        <dbReference type="ARBA" id="ARBA00023136"/>
    </source>
</evidence>
<evidence type="ECO:0000256" key="2">
    <source>
        <dbReference type="ARBA" id="ARBA00009965"/>
    </source>
</evidence>
<protein>
    <submittedName>
        <fullName evidence="6">Nramp aluminum transporter1</fullName>
    </submittedName>
</protein>
<evidence type="ECO:0000256" key="3">
    <source>
        <dbReference type="ARBA" id="ARBA00022692"/>
    </source>
</evidence>
<organism evidence="6">
    <name type="scientific">Zea mays</name>
    <name type="common">Maize</name>
    <dbReference type="NCBI Taxonomy" id="4577"/>
    <lineage>
        <taxon>Eukaryota</taxon>
        <taxon>Viridiplantae</taxon>
        <taxon>Streptophyta</taxon>
        <taxon>Embryophyta</taxon>
        <taxon>Tracheophyta</taxon>
        <taxon>Spermatophyta</taxon>
        <taxon>Magnoliopsida</taxon>
        <taxon>Liliopsida</taxon>
        <taxon>Poales</taxon>
        <taxon>Poaceae</taxon>
        <taxon>PACMAD clade</taxon>
        <taxon>Panicoideae</taxon>
        <taxon>Andropogonodae</taxon>
        <taxon>Andropogoneae</taxon>
        <taxon>Tripsacinae</taxon>
        <taxon>Zea</taxon>
    </lineage>
</organism>
<keyword evidence="4" id="KW-1133">Transmembrane helix</keyword>
<accession>A0A1D6GSW1</accession>
<gene>
    <name evidence="6" type="ORF">ZEAMMB73_Zm00001d014391</name>
</gene>
<dbReference type="EMBL" id="CM000781">
    <property type="protein sequence ID" value="AQK66105.1"/>
    <property type="molecule type" value="Genomic_DNA"/>
</dbReference>
<dbReference type="PANTHER" id="PTHR11706:SF54">
    <property type="entry name" value="METAL TRANSPORTER NRAMP1"/>
    <property type="match status" value="1"/>
</dbReference>
<reference evidence="6" key="1">
    <citation type="submission" date="2015-12" db="EMBL/GenBank/DDBJ databases">
        <title>Update maize B73 reference genome by single molecule sequencing technologies.</title>
        <authorList>
            <consortium name="Maize Genome Sequencing Project"/>
            <person name="Ware D."/>
        </authorList>
    </citation>
    <scope>NUCLEOTIDE SEQUENCE</scope>
    <source>
        <tissue evidence="6">Seedling</tissue>
    </source>
</reference>
<comment type="subcellular location">
    <subcellularLocation>
        <location evidence="1">Membrane</location>
        <topology evidence="1">Multi-pass membrane protein</topology>
    </subcellularLocation>
</comment>
<dbReference type="NCBIfam" id="NF037982">
    <property type="entry name" value="Nramp_1"/>
    <property type="match status" value="1"/>
</dbReference>
<dbReference type="GO" id="GO:0016020">
    <property type="term" value="C:membrane"/>
    <property type="evidence" value="ECO:0007669"/>
    <property type="project" value="UniProtKB-SubCell"/>
</dbReference>
<evidence type="ECO:0000256" key="1">
    <source>
        <dbReference type="ARBA" id="ARBA00004141"/>
    </source>
</evidence>
<dbReference type="Pfam" id="PF01566">
    <property type="entry name" value="Nramp"/>
    <property type="match status" value="1"/>
</dbReference>
<dbReference type="ExpressionAtlas" id="A0A1D6GSW1">
    <property type="expression patterns" value="baseline and differential"/>
</dbReference>
<sequence>MSVPGQCSSQPQFITSVGRSNRSNGPGTPLIESIDVDQIVIPEKNSWKNLFSYIGPGFLVSIAYIDPGNCKINGFTFLRFSLSISLPSIVYSSQIFWCVLQLRRIYRLEHSTNMRCLLLQSYVPTCACLLWIILVASCAALIIQSLAARLGVVTGKHLAEHCRAEYPKVTNFVLWILAELAVVACDIPEGIKNTFQLLFALIGTAFALNMLFRIPVWCGVLITGLSTLMLLLLQQYGVRKLEFLIAFLVFLIATCFLVELGYSKPNAPEVVRGLFVPELKGNGATGLAISLLGAMVMPHNLFLHSALVLSRKVPRSVHGIKEACRFYTIESAFALTVAFLINISIISVSGSVCGSGNLNPEDQANCSDLDLNKASFLLKNVLGNWSSKLFAVALLASGQSSTITGTYAGQYVMQVFGTYTLFQF</sequence>
<dbReference type="PANTHER" id="PTHR11706">
    <property type="entry name" value="SOLUTE CARRIER PROTEIN FAMILY 11 MEMBER"/>
    <property type="match status" value="1"/>
</dbReference>
<evidence type="ECO:0000313" key="6">
    <source>
        <dbReference type="EMBL" id="AQK66105.1"/>
    </source>
</evidence>
<keyword evidence="3" id="KW-0812">Transmembrane</keyword>
<dbReference type="InterPro" id="IPR001046">
    <property type="entry name" value="NRAMP_fam"/>
</dbReference>